<dbReference type="Proteomes" id="UP000823749">
    <property type="component" value="Chromosome 2"/>
</dbReference>
<dbReference type="PANTHER" id="PTHR31672:SF13">
    <property type="entry name" value="F-BOX PROTEIN CPR30-LIKE"/>
    <property type="match status" value="1"/>
</dbReference>
<dbReference type="Pfam" id="PF07734">
    <property type="entry name" value="FBA_1"/>
    <property type="match status" value="3"/>
</dbReference>
<protein>
    <recommendedName>
        <fullName evidence="5">F-box/kelch-repeat protein</fullName>
    </recommendedName>
</protein>
<feature type="domain" description="F-box associated beta-propeller type 1" evidence="1">
    <location>
        <begin position="185"/>
        <end position="335"/>
    </location>
</feature>
<evidence type="ECO:0000259" key="2">
    <source>
        <dbReference type="Pfam" id="PF08268"/>
    </source>
</evidence>
<dbReference type="PANTHER" id="PTHR31672">
    <property type="entry name" value="BNACNNG10540D PROTEIN"/>
    <property type="match status" value="1"/>
</dbReference>
<dbReference type="InterPro" id="IPR011043">
    <property type="entry name" value="Gal_Oxase/kelch_b-propeller"/>
</dbReference>
<sequence length="748" mass="83371">MNEKADTAVELDCPLKGAYSTIWIVGCCYGLVCIAAGNEVSIWNPSTRKSKRLPYVKMENLYRGMYGFGYDESSDDYKVVGSFNDVGNSGFDAEVKVYSLRTNSWRRIGGFPDRLPLTPHGSGTCVSGALHWFSTGGCRRIIVSLDLVKETYGEVSEPDYRDGISHQHSDTAVDLDYPLEAPHCKVRIYGLCNGLVCIGTERIVFLWNPCTRKSKRLPAVERGARFIMYAFGYVESIDDYMVVGFFCNVGTCGFNVEVMMYTLKTDSWRSIVEFSNCLPPFGSGICVNGVLHWTANGESHKVIVSLDLVKETFGESCSLYSILNEDSDTAVELDCPLKVPHRTVRLVGCCNGLVCIATERGVYIWNLSTRKSKTLPNFGMMYLCISGLGLGYDESIDDYKLVGVFCRGVYDDGYQVAVCTLRTHSWRRIGGFPHRLALGGLVTYFNGALHWTAHRGSNRIIVSLVLTKETYGELDSLVKGPDCGERIVGCCDGLVCIVSKREVRIWNPSTRKAKRFPNVETQNLYVGWYVRYGFGYAESIDDYKVVGFFRDVNSMGIEFEAQVCTLRTHSWRRIGSFPLCLPSDGLVTNLNGIFVSGALHWFSGGNCGRIIVSLDLVKETCGEVLEPHYQRGSLDKIWLDVLNGCLCTLATYDDCTDVWVMKEYGIRESWAKLVTITYAAHPFDGQCSQPLCILANGEILLHIQSQLVLYNCKDGTFSYPMIHIFSSFSVHTYVESLVSPDTDADSGV</sequence>
<dbReference type="NCBIfam" id="TIGR01640">
    <property type="entry name" value="F_box_assoc_1"/>
    <property type="match status" value="4"/>
</dbReference>
<dbReference type="Pfam" id="PF08268">
    <property type="entry name" value="FBA_3"/>
    <property type="match status" value="1"/>
</dbReference>
<dbReference type="InterPro" id="IPR017451">
    <property type="entry name" value="F-box-assoc_interact_dom"/>
</dbReference>
<dbReference type="InterPro" id="IPR013187">
    <property type="entry name" value="F-box-assoc_dom_typ3"/>
</dbReference>
<feature type="domain" description="F-box associated beta-propeller type 3" evidence="2">
    <location>
        <begin position="10"/>
        <end position="155"/>
    </location>
</feature>
<dbReference type="SUPFAM" id="SSF50965">
    <property type="entry name" value="Galactose oxidase, central domain"/>
    <property type="match status" value="1"/>
</dbReference>
<reference evidence="3" key="1">
    <citation type="submission" date="2020-08" db="EMBL/GenBank/DDBJ databases">
        <title>Plant Genome Project.</title>
        <authorList>
            <person name="Zhang R.-G."/>
        </authorList>
    </citation>
    <scope>NUCLEOTIDE SEQUENCE</scope>
    <source>
        <strain evidence="3">WSP0</strain>
        <tissue evidence="3">Leaf</tissue>
    </source>
</reference>
<evidence type="ECO:0000259" key="1">
    <source>
        <dbReference type="Pfam" id="PF07734"/>
    </source>
</evidence>
<evidence type="ECO:0008006" key="5">
    <source>
        <dbReference type="Google" id="ProtNLM"/>
    </source>
</evidence>
<comment type="caution">
    <text evidence="3">The sequence shown here is derived from an EMBL/GenBank/DDBJ whole genome shotgun (WGS) entry which is preliminary data.</text>
</comment>
<keyword evidence="4" id="KW-1185">Reference proteome</keyword>
<dbReference type="AlphaFoldDB" id="A0AAV6L7G9"/>
<dbReference type="InterPro" id="IPR006527">
    <property type="entry name" value="F-box-assoc_dom_typ1"/>
</dbReference>
<organism evidence="3 4">
    <name type="scientific">Rhododendron griersonianum</name>
    <dbReference type="NCBI Taxonomy" id="479676"/>
    <lineage>
        <taxon>Eukaryota</taxon>
        <taxon>Viridiplantae</taxon>
        <taxon>Streptophyta</taxon>
        <taxon>Embryophyta</taxon>
        <taxon>Tracheophyta</taxon>
        <taxon>Spermatophyta</taxon>
        <taxon>Magnoliopsida</taxon>
        <taxon>eudicotyledons</taxon>
        <taxon>Gunneridae</taxon>
        <taxon>Pentapetalae</taxon>
        <taxon>asterids</taxon>
        <taxon>Ericales</taxon>
        <taxon>Ericaceae</taxon>
        <taxon>Ericoideae</taxon>
        <taxon>Rhodoreae</taxon>
        <taxon>Rhododendron</taxon>
    </lineage>
</organism>
<dbReference type="InterPro" id="IPR050796">
    <property type="entry name" value="SCF_F-box_component"/>
</dbReference>
<feature type="domain" description="F-box associated beta-propeller type 1" evidence="1">
    <location>
        <begin position="342"/>
        <end position="474"/>
    </location>
</feature>
<evidence type="ECO:0000313" key="4">
    <source>
        <dbReference type="Proteomes" id="UP000823749"/>
    </source>
</evidence>
<name>A0AAV6L7G9_9ERIC</name>
<proteinExistence type="predicted"/>
<accession>A0AAV6L7G9</accession>
<dbReference type="EMBL" id="JACTNZ010000002">
    <property type="protein sequence ID" value="KAG5560584.1"/>
    <property type="molecule type" value="Genomic_DNA"/>
</dbReference>
<evidence type="ECO:0000313" key="3">
    <source>
        <dbReference type="EMBL" id="KAG5560584.1"/>
    </source>
</evidence>
<gene>
    <name evidence="3" type="ORF">RHGRI_003790</name>
</gene>
<feature type="domain" description="F-box associated beta-propeller type 1" evidence="1">
    <location>
        <begin position="488"/>
        <end position="712"/>
    </location>
</feature>
<dbReference type="PROSITE" id="PS51257">
    <property type="entry name" value="PROKAR_LIPOPROTEIN"/>
    <property type="match status" value="1"/>
</dbReference>